<comment type="similarity">
    <text evidence="2">Belongs to the TPX2 family.</text>
</comment>
<dbReference type="GO" id="GO:0005874">
    <property type="term" value="C:microtubule"/>
    <property type="evidence" value="ECO:0007669"/>
    <property type="project" value="UniProtKB-KW"/>
</dbReference>
<dbReference type="Proteomes" id="UP000288805">
    <property type="component" value="Unassembled WGS sequence"/>
</dbReference>
<dbReference type="EMBL" id="QGNW01002582">
    <property type="protein sequence ID" value="RVW16955.1"/>
    <property type="molecule type" value="Genomic_DNA"/>
</dbReference>
<name>A0A438C157_VITVI</name>
<dbReference type="Pfam" id="PF06886">
    <property type="entry name" value="TPX2"/>
    <property type="match status" value="1"/>
</dbReference>
<dbReference type="PANTHER" id="PTHR46372:SF2">
    <property type="entry name" value="PROTEIN WVD2-LIKE 3"/>
    <property type="match status" value="1"/>
</dbReference>
<dbReference type="GO" id="GO:0000226">
    <property type="term" value="P:microtubule cytoskeleton organization"/>
    <property type="evidence" value="ECO:0007669"/>
    <property type="project" value="InterPro"/>
</dbReference>
<comment type="subcellular location">
    <subcellularLocation>
        <location evidence="1">Cytoplasm</location>
        <location evidence="1">Cytoskeleton</location>
    </subcellularLocation>
</comment>
<accession>A0A438C157</accession>
<keyword evidence="6" id="KW-0175">Coiled coil</keyword>
<dbReference type="InterPro" id="IPR027329">
    <property type="entry name" value="TPX2_C"/>
</dbReference>
<dbReference type="GO" id="GO:0008017">
    <property type="term" value="F:microtubule binding"/>
    <property type="evidence" value="ECO:0007669"/>
    <property type="project" value="InterPro"/>
</dbReference>
<evidence type="ECO:0000256" key="5">
    <source>
        <dbReference type="ARBA" id="ARBA00023212"/>
    </source>
</evidence>
<keyword evidence="5" id="KW-0206">Cytoskeleton</keyword>
<evidence type="ECO:0000256" key="4">
    <source>
        <dbReference type="ARBA" id="ARBA00022701"/>
    </source>
</evidence>
<dbReference type="InterPro" id="IPR044806">
    <property type="entry name" value="WVD2/WDL1-4"/>
</dbReference>
<reference evidence="8 9" key="1">
    <citation type="journal article" date="2018" name="PLoS Genet.">
        <title>Population sequencing reveals clonal diversity and ancestral inbreeding in the grapevine cultivar Chardonnay.</title>
        <authorList>
            <person name="Roach M.J."/>
            <person name="Johnson D.L."/>
            <person name="Bohlmann J."/>
            <person name="van Vuuren H.J."/>
            <person name="Jones S.J."/>
            <person name="Pretorius I.S."/>
            <person name="Schmidt S.A."/>
            <person name="Borneman A.R."/>
        </authorList>
    </citation>
    <scope>NUCLEOTIDE SEQUENCE [LARGE SCALE GENOMIC DNA]</scope>
    <source>
        <strain evidence="9">cv. Chardonnay</strain>
        <tissue evidence="8">Leaf</tissue>
    </source>
</reference>
<feature type="coiled-coil region" evidence="6">
    <location>
        <begin position="5"/>
        <end position="35"/>
    </location>
</feature>
<dbReference type="AlphaFoldDB" id="A0A438C157"/>
<evidence type="ECO:0000259" key="7">
    <source>
        <dbReference type="Pfam" id="PF06886"/>
    </source>
</evidence>
<sequence>MIQFFMKLEKKMHAKEAEMNQIQAKTQEKTEAEIRQFRRSLNFKATPMPSSIMILYHQHQMETMCVKNSTTQPFYTCITWLKYTAL</sequence>
<keyword evidence="3" id="KW-0963">Cytoplasm</keyword>
<keyword evidence="4" id="KW-0493">Microtubule</keyword>
<evidence type="ECO:0000313" key="8">
    <source>
        <dbReference type="EMBL" id="RVW16955.1"/>
    </source>
</evidence>
<evidence type="ECO:0000256" key="2">
    <source>
        <dbReference type="ARBA" id="ARBA00005885"/>
    </source>
</evidence>
<gene>
    <name evidence="8" type="primary">WDL7_8</name>
    <name evidence="8" type="ORF">CK203_070646</name>
</gene>
<protein>
    <submittedName>
        <fullName evidence="8">Protein WVD2-like 7</fullName>
    </submittedName>
</protein>
<evidence type="ECO:0000256" key="6">
    <source>
        <dbReference type="SAM" id="Coils"/>
    </source>
</evidence>
<comment type="caution">
    <text evidence="8">The sequence shown here is derived from an EMBL/GenBank/DDBJ whole genome shotgun (WGS) entry which is preliminary data.</text>
</comment>
<evidence type="ECO:0000256" key="3">
    <source>
        <dbReference type="ARBA" id="ARBA00022490"/>
    </source>
</evidence>
<evidence type="ECO:0000313" key="9">
    <source>
        <dbReference type="Proteomes" id="UP000288805"/>
    </source>
</evidence>
<organism evidence="8 9">
    <name type="scientific">Vitis vinifera</name>
    <name type="common">Grape</name>
    <dbReference type="NCBI Taxonomy" id="29760"/>
    <lineage>
        <taxon>Eukaryota</taxon>
        <taxon>Viridiplantae</taxon>
        <taxon>Streptophyta</taxon>
        <taxon>Embryophyta</taxon>
        <taxon>Tracheophyta</taxon>
        <taxon>Spermatophyta</taxon>
        <taxon>Magnoliopsida</taxon>
        <taxon>eudicotyledons</taxon>
        <taxon>Gunneridae</taxon>
        <taxon>Pentapetalae</taxon>
        <taxon>rosids</taxon>
        <taxon>Vitales</taxon>
        <taxon>Vitaceae</taxon>
        <taxon>Viteae</taxon>
        <taxon>Vitis</taxon>
    </lineage>
</organism>
<dbReference type="PANTHER" id="PTHR46372">
    <property type="entry name" value="PROTEIN WVD2-LIKE 3"/>
    <property type="match status" value="1"/>
</dbReference>
<evidence type="ECO:0000256" key="1">
    <source>
        <dbReference type="ARBA" id="ARBA00004245"/>
    </source>
</evidence>
<proteinExistence type="inferred from homology"/>
<feature type="domain" description="TPX2 C-terminal" evidence="7">
    <location>
        <begin position="3"/>
        <end position="50"/>
    </location>
</feature>